<accession>A0A3R7RFP0</accession>
<evidence type="ECO:0000313" key="5">
    <source>
        <dbReference type="Proteomes" id="UP000283634"/>
    </source>
</evidence>
<evidence type="ECO:0000256" key="1">
    <source>
        <dbReference type="PROSITE-ProRule" id="PRU00290"/>
    </source>
</evidence>
<name>A0A3R7RFP0_TRYRA</name>
<dbReference type="SUPFAM" id="SSF58038">
    <property type="entry name" value="SNARE fusion complex"/>
    <property type="match status" value="1"/>
</dbReference>
<evidence type="ECO:0000313" key="4">
    <source>
        <dbReference type="EMBL" id="RNF01776.1"/>
    </source>
</evidence>
<dbReference type="Proteomes" id="UP000283634">
    <property type="component" value="Unassembled WGS sequence"/>
</dbReference>
<organism evidence="4 5">
    <name type="scientific">Trypanosoma rangeli</name>
    <dbReference type="NCBI Taxonomy" id="5698"/>
    <lineage>
        <taxon>Eukaryota</taxon>
        <taxon>Discoba</taxon>
        <taxon>Euglenozoa</taxon>
        <taxon>Kinetoplastea</taxon>
        <taxon>Metakinetoplastina</taxon>
        <taxon>Trypanosomatida</taxon>
        <taxon>Trypanosomatidae</taxon>
        <taxon>Trypanosoma</taxon>
        <taxon>Herpetosoma</taxon>
    </lineage>
</organism>
<reference evidence="4 5" key="1">
    <citation type="journal article" date="2018" name="BMC Genomics">
        <title>Genomic comparison of Trypanosoma conorhini and Trypanosoma rangeli to Trypanosoma cruzi strains of high and low virulence.</title>
        <authorList>
            <person name="Bradwell K.R."/>
            <person name="Koparde V.N."/>
            <person name="Matveyev A.V."/>
            <person name="Serrano M.G."/>
            <person name="Alves J.M."/>
            <person name="Parikh H."/>
            <person name="Huang B."/>
            <person name="Lee V."/>
            <person name="Espinosa-Alvarez O."/>
            <person name="Ortiz P.A."/>
            <person name="Costa-Martins A.G."/>
            <person name="Teixeira M.M."/>
            <person name="Buck G.A."/>
        </authorList>
    </citation>
    <scope>NUCLEOTIDE SEQUENCE [LARGE SCALE GENOMIC DNA]</scope>
    <source>
        <strain evidence="4 5">AM80</strain>
    </source>
</reference>
<comment type="caution">
    <text evidence="4">The sequence shown here is derived from an EMBL/GenBank/DDBJ whole genome shotgun (WGS) entry which is preliminary data.</text>
</comment>
<dbReference type="EMBL" id="MKGL01000259">
    <property type="protein sequence ID" value="RNF01776.1"/>
    <property type="molecule type" value="Genomic_DNA"/>
</dbReference>
<dbReference type="OMA" id="VPGVCKW"/>
<dbReference type="PROSITE" id="PS50892">
    <property type="entry name" value="V_SNARE"/>
    <property type="match status" value="1"/>
</dbReference>
<proteinExistence type="predicted"/>
<dbReference type="RefSeq" id="XP_029236530.1">
    <property type="nucleotide sequence ID" value="XM_029383604.1"/>
</dbReference>
<keyword evidence="1" id="KW-0175">Coiled coil</keyword>
<feature type="domain" description="V-SNARE coiled-coil homology" evidence="3">
    <location>
        <begin position="1156"/>
        <end position="1216"/>
    </location>
</feature>
<dbReference type="InterPro" id="IPR042855">
    <property type="entry name" value="V_SNARE_CC"/>
</dbReference>
<dbReference type="Gene3D" id="1.20.5.110">
    <property type="match status" value="1"/>
</dbReference>
<dbReference type="GeneID" id="40330708"/>
<feature type="region of interest" description="Disordered" evidence="2">
    <location>
        <begin position="899"/>
        <end position="918"/>
    </location>
</feature>
<gene>
    <name evidence="4" type="ORF">TraAM80_06775</name>
</gene>
<dbReference type="OrthoDB" id="190375at2759"/>
<dbReference type="AlphaFoldDB" id="A0A3R7RFP0"/>
<dbReference type="VEuPathDB" id="TriTrypDB:TRSC58_03657"/>
<feature type="region of interest" description="Disordered" evidence="2">
    <location>
        <begin position="1127"/>
        <end position="1150"/>
    </location>
</feature>
<dbReference type="Pfam" id="PF25501">
    <property type="entry name" value="DUF7914"/>
    <property type="match status" value="1"/>
</dbReference>
<dbReference type="InterPro" id="IPR057236">
    <property type="entry name" value="DUF7914"/>
</dbReference>
<evidence type="ECO:0000256" key="2">
    <source>
        <dbReference type="SAM" id="MobiDB-lite"/>
    </source>
</evidence>
<keyword evidence="5" id="KW-1185">Reference proteome</keyword>
<evidence type="ECO:0000259" key="3">
    <source>
        <dbReference type="PROSITE" id="PS50892"/>
    </source>
</evidence>
<sequence>MEHLRKIRFWRPRAPVASSTTDALKPDCPALVCHDETIDYAAYHLCVLDPILGNLLCVGDNAPVVVLTRGRRRVALPVQKGARWLDAHIFAGTSSFLLLSPECLLLFDFTRRHSPSALFPRGRNESLFACLHIPQGMTWGVVGCRGGSVMYWKLKEEADSLSLVWAALTTDLLALCRPFLPTQTPPSSSSLLCGHVHSIDSNPTSSNSLVAVLSGVPGVCKWHLDENSLSGFYRLPHVTAGTSLQACRVTPGGTYIIATKSDLATVFIWSNGGKKAKDRSVEVFWTLETGCRLPYSPGNGDTEGVDEDDSENVPCGIHIARSAGSSSQAQSDKKCHIHLLLYSVGELVELVLDVEGRQLHQREDILAHVAALHLERMPARGTKGALAVKRVIPCVRSSYWVGMWTERDLDVLLMTSSASGPLLIRRCRSKRNLESVDTLQELPRGANASVRMLLLSPSLERLNAFWCSVRNAQQDSDPWRDVLQGGVGLAKPSDLQKWDGPPLAFGTLPDVPCGGVCLFPLSNECVPVPTSVMEQYTAWGSHVSVKGCNTFTLLEQIIPELPHYTEMILRVVACADAVVVSVVHLSSTLVEPLVKLSRECLMPDSTSAEGKGGDDDNDAGTLARTAVLVSCRIARSGGASSGLQLLRGGCSVLLQLQDASFVLVDLSGAQTGEEGLPFMVRFPAALFPAGSTLASFDTVWLDCPGPSACVKVEATNRMCLALVCVLSDQKGVIVWDMSCMRLLSYFPSAGGEGWRYNAVIACSRTNDFPVLGADLLCEVVLKPTAGAAKAAPHGSEGVIYLLDVFGRLLLPVRIRYAPEKADAWAVKKDDDEAEWYSIPSGKSATLRFCAQVVGGHVVLAGEVNHSVGETLMPSARIAMVEEGPSWMFGPLEWHLREGPERNEEEVAATVPAPRSSRRSQRGEASVILCAEGKVDVLAAARLAANGAAKPLEPLCSFEPGCAVEHVVACEFAGALLVLTRDANRWRRVRMLDLETAQPLAESKAMVHFTQEERLRIYPLPVEGGNLHVYVVGRGGALGHLVFAAADGEGGAMGPSAGAFFAGLPCSAAPSSFQAYQRFLPPPPTTKQEGGFLKRLLALPWEEEALKVEGLLRAERQESFEELRRRLAPAAGPGEAPQLKAAHGRQQGSRYAEIKSTAERENVTLNEARRLMGENQAKLRERGERVAEIANRSRELAEEAARFQDLARMLREKQRNKWM</sequence>
<protein>
    <submittedName>
        <fullName evidence="4">Putative R-SNARE protein</fullName>
    </submittedName>
</protein>